<name>V9FWH5_PHYNI</name>
<comment type="caution">
    <text evidence="1">The sequence shown here is derived from an EMBL/GenBank/DDBJ whole genome shotgun (WGS) entry which is preliminary data.</text>
</comment>
<dbReference type="Proteomes" id="UP000018721">
    <property type="component" value="Unassembled WGS sequence"/>
</dbReference>
<reference evidence="1 2" key="1">
    <citation type="submission" date="2013-11" db="EMBL/GenBank/DDBJ databases">
        <title>The Genome Sequence of Phytophthora parasitica P1569.</title>
        <authorList>
            <consortium name="The Broad Institute Genomics Platform"/>
            <person name="Russ C."/>
            <person name="Tyler B."/>
            <person name="Panabieres F."/>
            <person name="Shan W."/>
            <person name="Tripathy S."/>
            <person name="Grunwald N."/>
            <person name="Machado M."/>
            <person name="Johnson C.S."/>
            <person name="Arredondo F."/>
            <person name="Hong C."/>
            <person name="Coffey M."/>
            <person name="Young S.K."/>
            <person name="Zeng Q."/>
            <person name="Gargeya S."/>
            <person name="Fitzgerald M."/>
            <person name="Abouelleil A."/>
            <person name="Alvarado L."/>
            <person name="Chapman S.B."/>
            <person name="Gainer-Dewar J."/>
            <person name="Goldberg J."/>
            <person name="Griggs A."/>
            <person name="Gujja S."/>
            <person name="Hansen M."/>
            <person name="Howarth C."/>
            <person name="Imamovic A."/>
            <person name="Ireland A."/>
            <person name="Larimer J."/>
            <person name="McCowan C."/>
            <person name="Murphy C."/>
            <person name="Pearson M."/>
            <person name="Poon T.W."/>
            <person name="Priest M."/>
            <person name="Roberts A."/>
            <person name="Saif S."/>
            <person name="Shea T."/>
            <person name="Sykes S."/>
            <person name="Wortman J."/>
            <person name="Nusbaum C."/>
            <person name="Birren B."/>
        </authorList>
    </citation>
    <scope>NUCLEOTIDE SEQUENCE [LARGE SCALE GENOMIC DNA]</scope>
    <source>
        <strain evidence="1 2">P1569</strain>
    </source>
</reference>
<protein>
    <submittedName>
        <fullName evidence="1">Uncharacterized protein</fullName>
    </submittedName>
</protein>
<proteinExistence type="predicted"/>
<evidence type="ECO:0000313" key="2">
    <source>
        <dbReference type="Proteomes" id="UP000018721"/>
    </source>
</evidence>
<dbReference type="HOGENOM" id="CLU_2190857_0_0_1"/>
<dbReference type="AlphaFoldDB" id="V9FWH5"/>
<keyword evidence="2" id="KW-1185">Reference proteome</keyword>
<evidence type="ECO:0000313" key="1">
    <source>
        <dbReference type="EMBL" id="ETI54767.1"/>
    </source>
</evidence>
<accession>V9FWH5</accession>
<feature type="non-terminal residue" evidence="1">
    <location>
        <position position="1"/>
    </location>
</feature>
<dbReference type="EMBL" id="ANIZ01000445">
    <property type="protein sequence ID" value="ETI54767.1"/>
    <property type="molecule type" value="Genomic_DNA"/>
</dbReference>
<gene>
    <name evidence="1" type="ORF">F443_02482</name>
</gene>
<organism evidence="1 2">
    <name type="scientific">Phytophthora nicotianae P1569</name>
    <dbReference type="NCBI Taxonomy" id="1317065"/>
    <lineage>
        <taxon>Eukaryota</taxon>
        <taxon>Sar</taxon>
        <taxon>Stramenopiles</taxon>
        <taxon>Oomycota</taxon>
        <taxon>Peronosporomycetes</taxon>
        <taxon>Peronosporales</taxon>
        <taxon>Peronosporaceae</taxon>
        <taxon>Phytophthora</taxon>
    </lineage>
</organism>
<sequence>GGNKQALSLRHRTHRINWLEVSNAICILSPPRPPPHTGLLIPRISSTMTEWIDSKAFQRLWRSLTKAGWKARPPSGLDSEHTYVKPGVKGRLRKDKAGVEYFKGAIYKL</sequence>